<dbReference type="Gene3D" id="2.60.350.10">
    <property type="entry name" value="Dextranase, N-terminal"/>
    <property type="match status" value="1"/>
</dbReference>
<dbReference type="InterPro" id="IPR035953">
    <property type="entry name" value="Dextranase_N-ter"/>
</dbReference>
<comment type="caution">
    <text evidence="1">The sequence shown here is derived from an EMBL/GenBank/DDBJ whole genome shotgun (WGS) entry which is preliminary data.</text>
</comment>
<protein>
    <recommendedName>
        <fullName evidence="3">Right-handed parallel beta-helix repeat-containing protein</fullName>
    </recommendedName>
</protein>
<evidence type="ECO:0008006" key="3">
    <source>
        <dbReference type="Google" id="ProtNLM"/>
    </source>
</evidence>
<accession>A0ABT6YUX3</accession>
<dbReference type="InterPro" id="IPR012334">
    <property type="entry name" value="Pectin_lyas_fold"/>
</dbReference>
<gene>
    <name evidence="1" type="ORF">QM480_23850</name>
</gene>
<dbReference type="SUPFAM" id="SSF51126">
    <property type="entry name" value="Pectin lyase-like"/>
    <property type="match status" value="1"/>
</dbReference>
<name>A0ABT6YUX3_9BACT</name>
<dbReference type="RefSeq" id="WP_283372053.1">
    <property type="nucleotide sequence ID" value="NZ_JASHID010000029.1"/>
</dbReference>
<dbReference type="EMBL" id="JASHID010000029">
    <property type="protein sequence ID" value="MDI9867398.1"/>
    <property type="molecule type" value="Genomic_DNA"/>
</dbReference>
<keyword evidence="2" id="KW-1185">Reference proteome</keyword>
<sequence length="524" mass="60386">MIFFFSNLLKFLILILLGICLSSHGQNLVTYTEPIQNFKYHSTLYKVVLRQRGIIKNSYVYVSKTPIGVTSWEWAKQENKTFNYTTFSFRGKVSVEVIKINSKSASAILRPSVNGDKAIACTKQGEDRIIKFTIKEPGKFSVEFDDDPNNKDALMIFADAIESTAIVPDSNLHKIFYVDTSLYEKPIKVEENARIIYFKPGIYNIGLFYVPAYVNQIYISGGAFVRGYIYAKRTNNQLPLKINGRGILSNDVWPFRFPIISDKYSPNWYYSFSKDWYKSIRIEGGKKHLIEGITLVDGTSFNIIVHADSSIITNVKIHGFRYNNDGITISGANHLIDECFFHLSDDAISLGEMKSISIKNCIFWQLSGSCIQFGWYPHSMNGQNIIENCHIIHAEWKNKAEQNAGFINAINFSNPSPNSMVENFLIQNIFFDTEVIRIIDIRMNRPNSKQPNQFKNFYFKNIRALISPEINNPAIYLNGYDSQHMISNFHFEDFYINNVLINTNNYSEKGYFKIDDYTEKIQFK</sequence>
<dbReference type="Proteomes" id="UP001236569">
    <property type="component" value="Unassembled WGS sequence"/>
</dbReference>
<proteinExistence type="predicted"/>
<evidence type="ECO:0000313" key="2">
    <source>
        <dbReference type="Proteomes" id="UP001236569"/>
    </source>
</evidence>
<dbReference type="InterPro" id="IPR011050">
    <property type="entry name" value="Pectin_lyase_fold/virulence"/>
</dbReference>
<reference evidence="1 2" key="1">
    <citation type="submission" date="2023-05" db="EMBL/GenBank/DDBJ databases">
        <title>Novel species of genus Flectobacillus isolated from stream in China.</title>
        <authorList>
            <person name="Lu H."/>
        </authorList>
    </citation>
    <scope>NUCLEOTIDE SEQUENCE [LARGE SCALE GENOMIC DNA]</scope>
    <source>
        <strain evidence="1 2">DC10W</strain>
    </source>
</reference>
<organism evidence="1 2">
    <name type="scientific">Flectobacillus longus</name>
    <dbReference type="NCBI Taxonomy" id="2984207"/>
    <lineage>
        <taxon>Bacteria</taxon>
        <taxon>Pseudomonadati</taxon>
        <taxon>Bacteroidota</taxon>
        <taxon>Cytophagia</taxon>
        <taxon>Cytophagales</taxon>
        <taxon>Flectobacillaceae</taxon>
        <taxon>Flectobacillus</taxon>
    </lineage>
</organism>
<evidence type="ECO:0000313" key="1">
    <source>
        <dbReference type="EMBL" id="MDI9867398.1"/>
    </source>
</evidence>
<dbReference type="Gene3D" id="2.160.20.10">
    <property type="entry name" value="Single-stranded right-handed beta-helix, Pectin lyase-like"/>
    <property type="match status" value="1"/>
</dbReference>